<evidence type="ECO:0000313" key="2">
    <source>
        <dbReference type="EMBL" id="RJG50024.1"/>
    </source>
</evidence>
<reference evidence="2 3" key="2">
    <citation type="submission" date="2019-01" db="EMBL/GenBank/DDBJ databases">
        <title>Motilimonas pumilus sp. nov., isolated from the gut of sea cucumber (Apostichopus japonicus).</title>
        <authorList>
            <person name="Wang F.-Q."/>
            <person name="Ren L.-H."/>
            <person name="Lin Y.-W."/>
            <person name="Sun G.-H."/>
            <person name="Du Z.-J."/>
            <person name="Zhao J.-X."/>
            <person name="Liu X.-J."/>
            <person name="Liu L.-J."/>
        </authorList>
    </citation>
    <scope>NUCLEOTIDE SEQUENCE [LARGE SCALE GENOMIC DNA]</scope>
    <source>
        <strain evidence="2 3">PLHSC7-2</strain>
    </source>
</reference>
<dbReference type="SUPFAM" id="SSF53697">
    <property type="entry name" value="SIS domain"/>
    <property type="match status" value="1"/>
</dbReference>
<dbReference type="Gene3D" id="3.40.50.10490">
    <property type="entry name" value="Glucose-6-phosphate isomerase like protein, domain 1"/>
    <property type="match status" value="1"/>
</dbReference>
<dbReference type="PROSITE" id="PS51464">
    <property type="entry name" value="SIS"/>
    <property type="match status" value="1"/>
</dbReference>
<protein>
    <submittedName>
        <fullName evidence="2">SIS domain-containing protein</fullName>
    </submittedName>
</protein>
<evidence type="ECO:0000313" key="3">
    <source>
        <dbReference type="Proteomes" id="UP000283255"/>
    </source>
</evidence>
<gene>
    <name evidence="2" type="ORF">D1Z90_05105</name>
</gene>
<dbReference type="CDD" id="cd05006">
    <property type="entry name" value="SIS_GmhA"/>
    <property type="match status" value="1"/>
</dbReference>
<dbReference type="Pfam" id="PF13580">
    <property type="entry name" value="SIS_2"/>
    <property type="match status" value="1"/>
</dbReference>
<organism evidence="2 3">
    <name type="scientific">Motilimonas pumila</name>
    <dbReference type="NCBI Taxonomy" id="2303987"/>
    <lineage>
        <taxon>Bacteria</taxon>
        <taxon>Pseudomonadati</taxon>
        <taxon>Pseudomonadota</taxon>
        <taxon>Gammaproteobacteria</taxon>
        <taxon>Alteromonadales</taxon>
        <taxon>Alteromonadales genera incertae sedis</taxon>
        <taxon>Motilimonas</taxon>
    </lineage>
</organism>
<accession>A0A418YI73</accession>
<comment type="caution">
    <text evidence="2">The sequence shown here is derived from an EMBL/GenBank/DDBJ whole genome shotgun (WGS) entry which is preliminary data.</text>
</comment>
<dbReference type="PANTHER" id="PTHR30390">
    <property type="entry name" value="SEDOHEPTULOSE 7-PHOSPHATE ISOMERASE / DNAA INITIATOR-ASSOCIATING FACTOR FOR REPLICATION INITIATION"/>
    <property type="match status" value="1"/>
</dbReference>
<dbReference type="PANTHER" id="PTHR30390:SF6">
    <property type="entry name" value="DNAA INITIATOR-ASSOCIATING PROTEIN DIAA"/>
    <property type="match status" value="1"/>
</dbReference>
<dbReference type="InterPro" id="IPR001347">
    <property type="entry name" value="SIS_dom"/>
</dbReference>
<dbReference type="RefSeq" id="WP_119909670.1">
    <property type="nucleotide sequence ID" value="NZ_QZCH01000003.1"/>
</dbReference>
<evidence type="ECO:0000259" key="1">
    <source>
        <dbReference type="PROSITE" id="PS51464"/>
    </source>
</evidence>
<dbReference type="InterPro" id="IPR046348">
    <property type="entry name" value="SIS_dom_sf"/>
</dbReference>
<dbReference type="OrthoDB" id="9810929at2"/>
<sequence length="195" mass="20741">MRDKIKESFTESIQTKIAAAEALPEYIEKAALMMVHCLLNGNKIIVCGNGGNAALAQIFASHLLNKFETERPSLPAISITSDSTLISAITTDTHFDEIYAKQVRALAQAGDILLAISHGGNSRNVIKAVEAAVSRDMQIVALTGADGGEMAGLLSATDVEIRAPSPKGCRIEEVHLFTLNCISDLIDQTLFSTGA</sequence>
<dbReference type="AlphaFoldDB" id="A0A418YI73"/>
<dbReference type="InterPro" id="IPR050099">
    <property type="entry name" value="SIS_GmhA/DiaA_subfam"/>
</dbReference>
<dbReference type="EMBL" id="QZCH01000003">
    <property type="protein sequence ID" value="RJG50024.1"/>
    <property type="molecule type" value="Genomic_DNA"/>
</dbReference>
<keyword evidence="3" id="KW-1185">Reference proteome</keyword>
<name>A0A418YI73_9GAMM</name>
<proteinExistence type="predicted"/>
<dbReference type="GO" id="GO:1901135">
    <property type="term" value="P:carbohydrate derivative metabolic process"/>
    <property type="evidence" value="ECO:0007669"/>
    <property type="project" value="InterPro"/>
</dbReference>
<dbReference type="Proteomes" id="UP000283255">
    <property type="component" value="Unassembled WGS sequence"/>
</dbReference>
<reference evidence="2 3" key="1">
    <citation type="submission" date="2018-09" db="EMBL/GenBank/DDBJ databases">
        <authorList>
            <person name="Wang F."/>
        </authorList>
    </citation>
    <scope>NUCLEOTIDE SEQUENCE [LARGE SCALE GENOMIC DNA]</scope>
    <source>
        <strain evidence="2 3">PLHSC7-2</strain>
    </source>
</reference>
<dbReference type="GO" id="GO:0097367">
    <property type="term" value="F:carbohydrate derivative binding"/>
    <property type="evidence" value="ECO:0007669"/>
    <property type="project" value="InterPro"/>
</dbReference>
<feature type="domain" description="SIS" evidence="1">
    <location>
        <begin position="34"/>
        <end position="195"/>
    </location>
</feature>
<dbReference type="InterPro" id="IPR035461">
    <property type="entry name" value="GmhA/DiaA"/>
</dbReference>